<accession>A0A6H1ZWM8</accession>
<gene>
    <name evidence="1" type="ORF">TM448A02252_0004</name>
    <name evidence="2" type="ORF">TM448B04017_0014</name>
</gene>
<name>A0A6H1ZWM8_9ZZZZ</name>
<dbReference type="EMBL" id="MT145054">
    <property type="protein sequence ID" value="QJI03060.1"/>
    <property type="molecule type" value="Genomic_DNA"/>
</dbReference>
<evidence type="ECO:0000313" key="2">
    <source>
        <dbReference type="EMBL" id="QJI03060.1"/>
    </source>
</evidence>
<sequence>MIDIKQLMKELTLYFNKYKLELQISFKDNEFIYYLYFNSPIIGLSKEEEKKWGSAEGPIDYRWRRCLSFNKMNIYTTPLLLEMIIKGYNDTLDLFLLKAKRLVYKEKNKEI</sequence>
<dbReference type="EMBL" id="MT144282">
    <property type="protein sequence ID" value="QJA51675.1"/>
    <property type="molecule type" value="Genomic_DNA"/>
</dbReference>
<dbReference type="AlphaFoldDB" id="A0A6H1ZWM8"/>
<proteinExistence type="predicted"/>
<evidence type="ECO:0000313" key="1">
    <source>
        <dbReference type="EMBL" id="QJA51675.1"/>
    </source>
</evidence>
<protein>
    <submittedName>
        <fullName evidence="1">Uncharacterized protein</fullName>
    </submittedName>
</protein>
<reference evidence="1" key="1">
    <citation type="submission" date="2020-03" db="EMBL/GenBank/DDBJ databases">
        <title>The deep terrestrial virosphere.</title>
        <authorList>
            <person name="Holmfeldt K."/>
            <person name="Nilsson E."/>
            <person name="Simone D."/>
            <person name="Lopez-Fernandez M."/>
            <person name="Wu X."/>
            <person name="de Brujin I."/>
            <person name="Lundin D."/>
            <person name="Andersson A."/>
            <person name="Bertilsson S."/>
            <person name="Dopson M."/>
        </authorList>
    </citation>
    <scope>NUCLEOTIDE SEQUENCE</scope>
    <source>
        <strain evidence="1">TM448A02252</strain>
        <strain evidence="2">TM448B04017</strain>
    </source>
</reference>
<organism evidence="1">
    <name type="scientific">viral metagenome</name>
    <dbReference type="NCBI Taxonomy" id="1070528"/>
    <lineage>
        <taxon>unclassified sequences</taxon>
        <taxon>metagenomes</taxon>
        <taxon>organismal metagenomes</taxon>
    </lineage>
</organism>